<reference evidence="2 3" key="1">
    <citation type="submission" date="2019-03" db="EMBL/GenBank/DDBJ databases">
        <title>First draft genome of Liparis tanakae, snailfish: a comprehensive survey of snailfish specific genes.</title>
        <authorList>
            <person name="Kim W."/>
            <person name="Song I."/>
            <person name="Jeong J.-H."/>
            <person name="Kim D."/>
            <person name="Kim S."/>
            <person name="Ryu S."/>
            <person name="Song J.Y."/>
            <person name="Lee S.K."/>
        </authorList>
    </citation>
    <scope>NUCLEOTIDE SEQUENCE [LARGE SCALE GENOMIC DNA]</scope>
    <source>
        <tissue evidence="2">Muscle</tissue>
    </source>
</reference>
<dbReference type="AlphaFoldDB" id="A0A4Z2H5R0"/>
<protein>
    <submittedName>
        <fullName evidence="2">Uncharacterized protein</fullName>
    </submittedName>
</protein>
<comment type="caution">
    <text evidence="2">The sequence shown here is derived from an EMBL/GenBank/DDBJ whole genome shotgun (WGS) entry which is preliminary data.</text>
</comment>
<accession>A0A4Z2H5R0</accession>
<evidence type="ECO:0000313" key="2">
    <source>
        <dbReference type="EMBL" id="TNN60575.1"/>
    </source>
</evidence>
<dbReference type="Proteomes" id="UP000314294">
    <property type="component" value="Unassembled WGS sequence"/>
</dbReference>
<evidence type="ECO:0000313" key="3">
    <source>
        <dbReference type="Proteomes" id="UP000314294"/>
    </source>
</evidence>
<feature type="region of interest" description="Disordered" evidence="1">
    <location>
        <begin position="52"/>
        <end position="78"/>
    </location>
</feature>
<feature type="region of interest" description="Disordered" evidence="1">
    <location>
        <begin position="1"/>
        <end position="36"/>
    </location>
</feature>
<keyword evidence="3" id="KW-1185">Reference proteome</keyword>
<sequence length="78" mass="8460">MKGKVTRGRPGGQDTQTREVEAGTVGNDSPLSPDPPAALILVQRAFDEEGNQMAPRASGFPPHRVTQTKTKMKMTRNL</sequence>
<organism evidence="2 3">
    <name type="scientific">Liparis tanakae</name>
    <name type="common">Tanaka's snailfish</name>
    <dbReference type="NCBI Taxonomy" id="230148"/>
    <lineage>
        <taxon>Eukaryota</taxon>
        <taxon>Metazoa</taxon>
        <taxon>Chordata</taxon>
        <taxon>Craniata</taxon>
        <taxon>Vertebrata</taxon>
        <taxon>Euteleostomi</taxon>
        <taxon>Actinopterygii</taxon>
        <taxon>Neopterygii</taxon>
        <taxon>Teleostei</taxon>
        <taxon>Neoteleostei</taxon>
        <taxon>Acanthomorphata</taxon>
        <taxon>Eupercaria</taxon>
        <taxon>Perciformes</taxon>
        <taxon>Cottioidei</taxon>
        <taxon>Cottales</taxon>
        <taxon>Liparidae</taxon>
        <taxon>Liparis</taxon>
    </lineage>
</organism>
<evidence type="ECO:0000256" key="1">
    <source>
        <dbReference type="SAM" id="MobiDB-lite"/>
    </source>
</evidence>
<name>A0A4Z2H5R0_9TELE</name>
<dbReference type="EMBL" id="SRLO01000331">
    <property type="protein sequence ID" value="TNN60575.1"/>
    <property type="molecule type" value="Genomic_DNA"/>
</dbReference>
<gene>
    <name evidence="2" type="ORF">EYF80_029176</name>
</gene>
<proteinExistence type="predicted"/>